<gene>
    <name evidence="1" type="ORF">V8G54_005993</name>
</gene>
<dbReference type="Proteomes" id="UP001374535">
    <property type="component" value="Chromosome 2"/>
</dbReference>
<keyword evidence="2" id="KW-1185">Reference proteome</keyword>
<reference evidence="1 2" key="1">
    <citation type="journal article" date="2023" name="Life. Sci Alliance">
        <title>Evolutionary insights into 3D genome organization and epigenetic landscape of Vigna mungo.</title>
        <authorList>
            <person name="Junaid A."/>
            <person name="Singh B."/>
            <person name="Bhatia S."/>
        </authorList>
    </citation>
    <scope>NUCLEOTIDE SEQUENCE [LARGE SCALE GENOMIC DNA]</scope>
    <source>
        <strain evidence="1">Urdbean</strain>
    </source>
</reference>
<sequence>MAGSYTNIDVRRRFGNTRLPNQTWGIYTSGPYLIFHGQPLGFTVSNNSGLRSSSGHVDFGQYFLGPRLEGLIEQHITNDRLSPPPASHFSIDVMPTIKITNKHLQSDSHCAVCNVCEKHVKVNLLGSFQQLQQLRTLTVHHLPHVFSSRATFFSFVHVLGWCS</sequence>
<protein>
    <submittedName>
        <fullName evidence="1">Uncharacterized protein</fullName>
    </submittedName>
</protein>
<dbReference type="EMBL" id="CP144699">
    <property type="protein sequence ID" value="WVZ18671.1"/>
    <property type="molecule type" value="Genomic_DNA"/>
</dbReference>
<name>A0AAQ3NY66_VIGMU</name>
<proteinExistence type="predicted"/>
<organism evidence="1 2">
    <name type="scientific">Vigna mungo</name>
    <name type="common">Black gram</name>
    <name type="synonym">Phaseolus mungo</name>
    <dbReference type="NCBI Taxonomy" id="3915"/>
    <lineage>
        <taxon>Eukaryota</taxon>
        <taxon>Viridiplantae</taxon>
        <taxon>Streptophyta</taxon>
        <taxon>Embryophyta</taxon>
        <taxon>Tracheophyta</taxon>
        <taxon>Spermatophyta</taxon>
        <taxon>Magnoliopsida</taxon>
        <taxon>eudicotyledons</taxon>
        <taxon>Gunneridae</taxon>
        <taxon>Pentapetalae</taxon>
        <taxon>rosids</taxon>
        <taxon>fabids</taxon>
        <taxon>Fabales</taxon>
        <taxon>Fabaceae</taxon>
        <taxon>Papilionoideae</taxon>
        <taxon>50 kb inversion clade</taxon>
        <taxon>NPAAA clade</taxon>
        <taxon>indigoferoid/millettioid clade</taxon>
        <taxon>Phaseoleae</taxon>
        <taxon>Vigna</taxon>
    </lineage>
</organism>
<evidence type="ECO:0000313" key="2">
    <source>
        <dbReference type="Proteomes" id="UP001374535"/>
    </source>
</evidence>
<dbReference type="AlphaFoldDB" id="A0AAQ3NY66"/>
<accession>A0AAQ3NY66</accession>
<evidence type="ECO:0000313" key="1">
    <source>
        <dbReference type="EMBL" id="WVZ18671.1"/>
    </source>
</evidence>